<evidence type="ECO:0000313" key="7">
    <source>
        <dbReference type="EMBL" id="MBY09437.1"/>
    </source>
</evidence>
<dbReference type="EMBL" id="GGLE01005311">
    <property type="protein sequence ID" value="MBY09437.1"/>
    <property type="molecule type" value="Transcribed_RNA"/>
</dbReference>
<dbReference type="Gene3D" id="1.20.1250.20">
    <property type="entry name" value="MFS general substrate transporter like domains"/>
    <property type="match status" value="1"/>
</dbReference>
<dbReference type="InterPro" id="IPR036259">
    <property type="entry name" value="MFS_trans_sf"/>
</dbReference>
<dbReference type="GO" id="GO:0016020">
    <property type="term" value="C:membrane"/>
    <property type="evidence" value="ECO:0007669"/>
    <property type="project" value="UniProtKB-SubCell"/>
</dbReference>
<evidence type="ECO:0000259" key="6">
    <source>
        <dbReference type="PROSITE" id="PS50850"/>
    </source>
</evidence>
<dbReference type="PROSITE" id="PS50850">
    <property type="entry name" value="MFS"/>
    <property type="match status" value="1"/>
</dbReference>
<feature type="transmembrane region" description="Helical" evidence="5">
    <location>
        <begin position="208"/>
        <end position="227"/>
    </location>
</feature>
<dbReference type="InterPro" id="IPR020846">
    <property type="entry name" value="MFS_dom"/>
</dbReference>
<keyword evidence="3 5" id="KW-1133">Transmembrane helix</keyword>
<evidence type="ECO:0000256" key="1">
    <source>
        <dbReference type="ARBA" id="ARBA00004141"/>
    </source>
</evidence>
<dbReference type="Pfam" id="PF00083">
    <property type="entry name" value="Sugar_tr"/>
    <property type="match status" value="1"/>
</dbReference>
<dbReference type="AlphaFoldDB" id="A0A2R5LJE2"/>
<name>A0A2R5LJE2_9ACAR</name>
<proteinExistence type="predicted"/>
<evidence type="ECO:0000256" key="2">
    <source>
        <dbReference type="ARBA" id="ARBA00022692"/>
    </source>
</evidence>
<feature type="transmembrane region" description="Helical" evidence="5">
    <location>
        <begin position="37"/>
        <end position="58"/>
    </location>
</feature>
<dbReference type="SUPFAM" id="SSF103473">
    <property type="entry name" value="MFS general substrate transporter"/>
    <property type="match status" value="1"/>
</dbReference>
<evidence type="ECO:0000256" key="4">
    <source>
        <dbReference type="ARBA" id="ARBA00023136"/>
    </source>
</evidence>
<dbReference type="PANTHER" id="PTHR24064">
    <property type="entry name" value="SOLUTE CARRIER FAMILY 22 MEMBER"/>
    <property type="match status" value="1"/>
</dbReference>
<keyword evidence="2 5" id="KW-0812">Transmembrane</keyword>
<protein>
    <submittedName>
        <fullName evidence="7">Putative synaptic vesicle transporter svop</fullName>
    </submittedName>
</protein>
<comment type="subcellular location">
    <subcellularLocation>
        <location evidence="1">Membrane</location>
        <topology evidence="1">Multi-pass membrane protein</topology>
    </subcellularLocation>
</comment>
<feature type="domain" description="Major facilitator superfamily (MFS) profile" evidence="6">
    <location>
        <begin position="1"/>
        <end position="322"/>
    </location>
</feature>
<evidence type="ECO:0000256" key="5">
    <source>
        <dbReference type="SAM" id="Phobius"/>
    </source>
</evidence>
<dbReference type="InterPro" id="IPR005828">
    <property type="entry name" value="MFS_sugar_transport-like"/>
</dbReference>
<keyword evidence="4 5" id="KW-0472">Membrane</keyword>
<feature type="transmembrane region" description="Helical" evidence="5">
    <location>
        <begin position="6"/>
        <end position="25"/>
    </location>
</feature>
<reference evidence="7" key="1">
    <citation type="submission" date="2018-03" db="EMBL/GenBank/DDBJ databases">
        <title>The relapsing fever spirochete Borrelia turicatae persists in the highly oxidative environment of its soft-bodied tick vector.</title>
        <authorList>
            <person name="Bourret T.J."/>
            <person name="Boyle W.K."/>
            <person name="Valenzuela J.G."/>
            <person name="Oliveira F."/>
            <person name="Lopez J.E."/>
        </authorList>
    </citation>
    <scope>NUCLEOTIDE SEQUENCE</scope>
    <source>
        <strain evidence="7">Kansas strain/isolate</strain>
        <tissue evidence="7">Salivary glands</tissue>
    </source>
</reference>
<accession>A0A2R5LJE2</accession>
<organism evidence="7">
    <name type="scientific">Ornithodoros turicata</name>
    <dbReference type="NCBI Taxonomy" id="34597"/>
    <lineage>
        <taxon>Eukaryota</taxon>
        <taxon>Metazoa</taxon>
        <taxon>Ecdysozoa</taxon>
        <taxon>Arthropoda</taxon>
        <taxon>Chelicerata</taxon>
        <taxon>Arachnida</taxon>
        <taxon>Acari</taxon>
        <taxon>Parasitiformes</taxon>
        <taxon>Ixodida</taxon>
        <taxon>Ixodoidea</taxon>
        <taxon>Argasidae</taxon>
        <taxon>Ornithodorinae</taxon>
        <taxon>Ornithodoros</taxon>
    </lineage>
</organism>
<sequence length="353" mass="38655">MYNVARVALAFAVSAFGDITYALVMETVSPRFRYLPTISVGMGWSLGMLAVPGMAYIVKDWQALQLYVCVPLGVMFLVWIFLPESPRWQLANGEYDAARKNLMRLAKCNNSPKDVVEEVIENAQKKTGTPEDTRKGSFIDLFSTKRWALTTSVFSFQLAVSSMVWYYLTVSTAAVGSSPFISFSVAAASEIPVKFINMLLIRFCPRRLALFGTFSLITLVMIALIILPTGYPWAKLALLIVGKMCTSANGSIFRVHISEVYPTVVRSVALGVCITIGRVGTVIAPFFDDLSQITSPWMSKAITSALCLSCALATRLTHETFNKMLQDNFDTNGQEAAQSETCRSGSTGDAASS</sequence>
<feature type="transmembrane region" description="Helical" evidence="5">
    <location>
        <begin position="64"/>
        <end position="82"/>
    </location>
</feature>
<evidence type="ECO:0000256" key="3">
    <source>
        <dbReference type="ARBA" id="ARBA00022989"/>
    </source>
</evidence>
<dbReference type="GO" id="GO:0022857">
    <property type="term" value="F:transmembrane transporter activity"/>
    <property type="evidence" value="ECO:0007669"/>
    <property type="project" value="InterPro"/>
</dbReference>